<organism evidence="2 3">
    <name type="scientific">Marinibactrum halimedae</name>
    <dbReference type="NCBI Taxonomy" id="1444977"/>
    <lineage>
        <taxon>Bacteria</taxon>
        <taxon>Pseudomonadati</taxon>
        <taxon>Pseudomonadota</taxon>
        <taxon>Gammaproteobacteria</taxon>
        <taxon>Cellvibrionales</taxon>
        <taxon>Cellvibrionaceae</taxon>
        <taxon>Marinibactrum</taxon>
    </lineage>
</organism>
<protein>
    <submittedName>
        <fullName evidence="2">Uncharacterized protein</fullName>
    </submittedName>
</protein>
<dbReference type="RefSeq" id="WP_232595375.1">
    <property type="nucleotide sequence ID" value="NZ_BSPD01000075.1"/>
</dbReference>
<name>A0AA37WMR9_9GAMM</name>
<keyword evidence="3" id="KW-1185">Reference proteome</keyword>
<evidence type="ECO:0000313" key="2">
    <source>
        <dbReference type="EMBL" id="GLS27379.1"/>
    </source>
</evidence>
<sequence length="221" mass="24288">MATIQTFLDSIVNNLKRNFPELKTCVVLPGFMETTELLEVHQNTPGVFVTHVGNGEITHVETGESDITLQMAMYLLVVDQPGDADGIRNAVERERIAQELLTGLLVHMSNTAQRWDMAEAHPATAIESADVHGLTNNFVAHTKDWRLGTAVLARAADLYGGNDPISKLALWSITWEQKLRLGKREVSDTPPLVEPTLPEPPVVNFEPKIPDGQGGFTSLNN</sequence>
<accession>A0AA37WMR9</accession>
<feature type="region of interest" description="Disordered" evidence="1">
    <location>
        <begin position="188"/>
        <end position="221"/>
    </location>
</feature>
<gene>
    <name evidence="2" type="ORF">GCM10007877_30980</name>
</gene>
<proteinExistence type="predicted"/>
<comment type="caution">
    <text evidence="2">The sequence shown here is derived from an EMBL/GenBank/DDBJ whole genome shotgun (WGS) entry which is preliminary data.</text>
</comment>
<evidence type="ECO:0000256" key="1">
    <source>
        <dbReference type="SAM" id="MobiDB-lite"/>
    </source>
</evidence>
<evidence type="ECO:0000313" key="3">
    <source>
        <dbReference type="Proteomes" id="UP001156870"/>
    </source>
</evidence>
<dbReference type="Proteomes" id="UP001156870">
    <property type="component" value="Unassembled WGS sequence"/>
</dbReference>
<dbReference type="EMBL" id="BSPD01000075">
    <property type="protein sequence ID" value="GLS27379.1"/>
    <property type="molecule type" value="Genomic_DNA"/>
</dbReference>
<dbReference type="AlphaFoldDB" id="A0AA37WMR9"/>
<reference evidence="2 3" key="1">
    <citation type="journal article" date="2014" name="Int. J. Syst. Evol. Microbiol.">
        <title>Complete genome sequence of Corynebacterium casei LMG S-19264T (=DSM 44701T), isolated from a smear-ripened cheese.</title>
        <authorList>
            <consortium name="US DOE Joint Genome Institute (JGI-PGF)"/>
            <person name="Walter F."/>
            <person name="Albersmeier A."/>
            <person name="Kalinowski J."/>
            <person name="Ruckert C."/>
        </authorList>
    </citation>
    <scope>NUCLEOTIDE SEQUENCE [LARGE SCALE GENOMIC DNA]</scope>
    <source>
        <strain evidence="2 3">NBRC 110095</strain>
    </source>
</reference>